<evidence type="ECO:0000313" key="1">
    <source>
        <dbReference type="EMBL" id="KAI3795364.1"/>
    </source>
</evidence>
<proteinExistence type="predicted"/>
<reference evidence="1 2" key="2">
    <citation type="journal article" date="2022" name="Mol. Ecol. Resour.">
        <title>The genomes of chicory, endive, great burdock and yacon provide insights into Asteraceae paleo-polyploidization history and plant inulin production.</title>
        <authorList>
            <person name="Fan W."/>
            <person name="Wang S."/>
            <person name="Wang H."/>
            <person name="Wang A."/>
            <person name="Jiang F."/>
            <person name="Liu H."/>
            <person name="Zhao H."/>
            <person name="Xu D."/>
            <person name="Zhang Y."/>
        </authorList>
    </citation>
    <scope>NUCLEOTIDE SEQUENCE [LARGE SCALE GENOMIC DNA]</scope>
    <source>
        <strain evidence="2">cv. Yunnan</strain>
        <tissue evidence="1">Leaves</tissue>
    </source>
</reference>
<name>A0ACB9HI11_9ASTR</name>
<accession>A0ACB9HI11</accession>
<protein>
    <submittedName>
        <fullName evidence="1">Uncharacterized protein</fullName>
    </submittedName>
</protein>
<sequence length="106" mass="11656">MGSTDQHHLGPHHTTPRTLAMAKLHRRSCRLPLSLLPPAAVSPATYRRPSCCLLQPRSLVPTAASCLRSNSSIGSDIFCKLYVARGNQGHFSASSRFEGNFFLTRH</sequence>
<comment type="caution">
    <text evidence="1">The sequence shown here is derived from an EMBL/GenBank/DDBJ whole genome shotgun (WGS) entry which is preliminary data.</text>
</comment>
<organism evidence="1 2">
    <name type="scientific">Smallanthus sonchifolius</name>
    <dbReference type="NCBI Taxonomy" id="185202"/>
    <lineage>
        <taxon>Eukaryota</taxon>
        <taxon>Viridiplantae</taxon>
        <taxon>Streptophyta</taxon>
        <taxon>Embryophyta</taxon>
        <taxon>Tracheophyta</taxon>
        <taxon>Spermatophyta</taxon>
        <taxon>Magnoliopsida</taxon>
        <taxon>eudicotyledons</taxon>
        <taxon>Gunneridae</taxon>
        <taxon>Pentapetalae</taxon>
        <taxon>asterids</taxon>
        <taxon>campanulids</taxon>
        <taxon>Asterales</taxon>
        <taxon>Asteraceae</taxon>
        <taxon>Asteroideae</taxon>
        <taxon>Heliantheae alliance</taxon>
        <taxon>Millerieae</taxon>
        <taxon>Smallanthus</taxon>
    </lineage>
</organism>
<evidence type="ECO:0000313" key="2">
    <source>
        <dbReference type="Proteomes" id="UP001056120"/>
    </source>
</evidence>
<dbReference type="EMBL" id="CM042029">
    <property type="protein sequence ID" value="KAI3795364.1"/>
    <property type="molecule type" value="Genomic_DNA"/>
</dbReference>
<reference evidence="2" key="1">
    <citation type="journal article" date="2022" name="Mol. Ecol. Resour.">
        <title>The genomes of chicory, endive, great burdock and yacon provide insights into Asteraceae palaeo-polyploidization history and plant inulin production.</title>
        <authorList>
            <person name="Fan W."/>
            <person name="Wang S."/>
            <person name="Wang H."/>
            <person name="Wang A."/>
            <person name="Jiang F."/>
            <person name="Liu H."/>
            <person name="Zhao H."/>
            <person name="Xu D."/>
            <person name="Zhang Y."/>
        </authorList>
    </citation>
    <scope>NUCLEOTIDE SEQUENCE [LARGE SCALE GENOMIC DNA]</scope>
    <source>
        <strain evidence="2">cv. Yunnan</strain>
    </source>
</reference>
<dbReference type="Proteomes" id="UP001056120">
    <property type="component" value="Linkage Group LG12"/>
</dbReference>
<gene>
    <name evidence="1" type="ORF">L1987_38016</name>
</gene>
<keyword evidence="2" id="KW-1185">Reference proteome</keyword>